<keyword evidence="3" id="KW-0813">Transport</keyword>
<evidence type="ECO:0000313" key="10">
    <source>
        <dbReference type="EMBL" id="MPC20527.1"/>
    </source>
</evidence>
<dbReference type="InterPro" id="IPR003439">
    <property type="entry name" value="ABC_transporter-like_ATP-bd"/>
</dbReference>
<protein>
    <submittedName>
        <fullName evidence="10">Protein white</fullName>
    </submittedName>
</protein>
<comment type="similarity">
    <text evidence="2">Belongs to the ABC transporter superfamily. ABCG family. Eye pigment precursor importer (TC 3.A.1.204) subfamily.</text>
</comment>
<dbReference type="OrthoDB" id="66620at2759"/>
<evidence type="ECO:0000259" key="9">
    <source>
        <dbReference type="Pfam" id="PF01061"/>
    </source>
</evidence>
<dbReference type="GO" id="GO:0005524">
    <property type="term" value="F:ATP binding"/>
    <property type="evidence" value="ECO:0007669"/>
    <property type="project" value="InterPro"/>
</dbReference>
<dbReference type="GO" id="GO:0005886">
    <property type="term" value="C:plasma membrane"/>
    <property type="evidence" value="ECO:0007669"/>
    <property type="project" value="TreeGrafter"/>
</dbReference>
<dbReference type="InterPro" id="IPR013525">
    <property type="entry name" value="ABC2_TM"/>
</dbReference>
<reference evidence="10 11" key="1">
    <citation type="submission" date="2019-05" db="EMBL/GenBank/DDBJ databases">
        <title>Another draft genome of Portunus trituberculatus and its Hox gene families provides insights of decapod evolution.</title>
        <authorList>
            <person name="Jeong J.-H."/>
            <person name="Song I."/>
            <person name="Kim S."/>
            <person name="Choi T."/>
            <person name="Kim D."/>
            <person name="Ryu S."/>
            <person name="Kim W."/>
        </authorList>
    </citation>
    <scope>NUCLEOTIDE SEQUENCE [LARGE SCALE GENOMIC DNA]</scope>
    <source>
        <tissue evidence="10">Muscle</tissue>
    </source>
</reference>
<proteinExistence type="inferred from homology"/>
<keyword evidence="5 7" id="KW-1133">Transmembrane helix</keyword>
<organism evidence="10 11">
    <name type="scientific">Portunus trituberculatus</name>
    <name type="common">Swimming crab</name>
    <name type="synonym">Neptunus trituberculatus</name>
    <dbReference type="NCBI Taxonomy" id="210409"/>
    <lineage>
        <taxon>Eukaryota</taxon>
        <taxon>Metazoa</taxon>
        <taxon>Ecdysozoa</taxon>
        <taxon>Arthropoda</taxon>
        <taxon>Crustacea</taxon>
        <taxon>Multicrustacea</taxon>
        <taxon>Malacostraca</taxon>
        <taxon>Eumalacostraca</taxon>
        <taxon>Eucarida</taxon>
        <taxon>Decapoda</taxon>
        <taxon>Pleocyemata</taxon>
        <taxon>Brachyura</taxon>
        <taxon>Eubrachyura</taxon>
        <taxon>Portunoidea</taxon>
        <taxon>Portunidae</taxon>
        <taxon>Portuninae</taxon>
        <taxon>Portunus</taxon>
    </lineage>
</organism>
<dbReference type="PANTHER" id="PTHR48041:SF129">
    <property type="entry name" value="PROTEIN WHITE"/>
    <property type="match status" value="1"/>
</dbReference>
<dbReference type="Proteomes" id="UP000324222">
    <property type="component" value="Unassembled WGS sequence"/>
</dbReference>
<evidence type="ECO:0000313" key="11">
    <source>
        <dbReference type="Proteomes" id="UP000324222"/>
    </source>
</evidence>
<keyword evidence="11" id="KW-1185">Reference proteome</keyword>
<feature type="domain" description="ABC-2 type transporter transmembrane" evidence="9">
    <location>
        <begin position="118"/>
        <end position="187"/>
    </location>
</feature>
<evidence type="ECO:0000256" key="2">
    <source>
        <dbReference type="ARBA" id="ARBA00005814"/>
    </source>
</evidence>
<dbReference type="InterPro" id="IPR027417">
    <property type="entry name" value="P-loop_NTPase"/>
</dbReference>
<evidence type="ECO:0000256" key="6">
    <source>
        <dbReference type="ARBA" id="ARBA00023136"/>
    </source>
</evidence>
<dbReference type="Pfam" id="PF00005">
    <property type="entry name" value="ABC_tran"/>
    <property type="match status" value="1"/>
</dbReference>
<keyword evidence="4 7" id="KW-0812">Transmembrane</keyword>
<feature type="transmembrane region" description="Helical" evidence="7">
    <location>
        <begin position="263"/>
        <end position="283"/>
    </location>
</feature>
<evidence type="ECO:0000256" key="7">
    <source>
        <dbReference type="SAM" id="Phobius"/>
    </source>
</evidence>
<feature type="domain" description="ABC transporter" evidence="8">
    <location>
        <begin position="22"/>
        <end position="106"/>
    </location>
</feature>
<name>A0A5B7DH71_PORTR</name>
<feature type="transmembrane region" description="Helical" evidence="7">
    <location>
        <begin position="167"/>
        <end position="189"/>
    </location>
</feature>
<dbReference type="Gene3D" id="3.40.50.300">
    <property type="entry name" value="P-loop containing nucleotide triphosphate hydrolases"/>
    <property type="match status" value="1"/>
</dbReference>
<gene>
    <name evidence="10" type="primary">w_0</name>
    <name evidence="10" type="ORF">E2C01_013475</name>
</gene>
<dbReference type="Pfam" id="PF01061">
    <property type="entry name" value="ABC2_membrane"/>
    <property type="match status" value="1"/>
</dbReference>
<feature type="transmembrane region" description="Helical" evidence="7">
    <location>
        <begin position="137"/>
        <end position="155"/>
    </location>
</feature>
<keyword evidence="6 7" id="KW-0472">Membrane</keyword>
<dbReference type="GO" id="GO:0016887">
    <property type="term" value="F:ATP hydrolysis activity"/>
    <property type="evidence" value="ECO:0007669"/>
    <property type="project" value="InterPro"/>
</dbReference>
<comment type="subcellular location">
    <subcellularLocation>
        <location evidence="1">Membrane</location>
        <topology evidence="1">Multi-pass membrane protein</topology>
    </subcellularLocation>
</comment>
<dbReference type="GO" id="GO:0140359">
    <property type="term" value="F:ABC-type transporter activity"/>
    <property type="evidence" value="ECO:0007669"/>
    <property type="project" value="InterPro"/>
</dbReference>
<evidence type="ECO:0000259" key="8">
    <source>
        <dbReference type="Pfam" id="PF00005"/>
    </source>
</evidence>
<dbReference type="SUPFAM" id="SSF53795">
    <property type="entry name" value="PEP carboxykinase-like"/>
    <property type="match status" value="1"/>
</dbReference>
<evidence type="ECO:0000256" key="1">
    <source>
        <dbReference type="ARBA" id="ARBA00004141"/>
    </source>
</evidence>
<dbReference type="GO" id="GO:0030659">
    <property type="term" value="C:cytoplasmic vesicle membrane"/>
    <property type="evidence" value="ECO:0007669"/>
    <property type="project" value="TreeGrafter"/>
</dbReference>
<evidence type="ECO:0000256" key="5">
    <source>
        <dbReference type="ARBA" id="ARBA00022989"/>
    </source>
</evidence>
<dbReference type="AlphaFoldDB" id="A0A5B7DH71"/>
<dbReference type="PANTHER" id="PTHR48041">
    <property type="entry name" value="ABC TRANSPORTER G FAMILY MEMBER 28"/>
    <property type="match status" value="1"/>
</dbReference>
<accession>A0A5B7DH71</accession>
<evidence type="ECO:0000256" key="4">
    <source>
        <dbReference type="ARBA" id="ARBA00022692"/>
    </source>
</evidence>
<dbReference type="EMBL" id="VSRR010000881">
    <property type="protein sequence ID" value="MPC20527.1"/>
    <property type="molecule type" value="Genomic_DNA"/>
</dbReference>
<evidence type="ECO:0000256" key="3">
    <source>
        <dbReference type="ARBA" id="ARBA00022448"/>
    </source>
</evidence>
<dbReference type="InterPro" id="IPR050352">
    <property type="entry name" value="ABCG_transporters"/>
</dbReference>
<comment type="caution">
    <text evidence="10">The sequence shown here is derived from an EMBL/GenBank/DDBJ whole genome shotgun (WGS) entry which is preliminary data.</text>
</comment>
<sequence length="292" mass="33138">MVTCILKALDVKRGGGCVTGVCRPGELLAIMGASGAGKTTLLNVLTHRNNEKLRITGDLFVNGSRVDPDTLTSRSAYVQQDDLFIGHITVREQLIFQDDVYGRQKENKSPYKSSWWKQFHWVLWRSWLQTIREPRLIGVRFLQGLAMSVILGLMYNRKGPYVDVMSINGSLFVIVSNMTFQNMSLVIHVQCTTPFFSARSIPFFMKLVSYLSWFTYGNEVLLINQWAGVTNITCSPTATRCYPDGTAILEQLNFSEEDFVSDLISLGLLIVGYRVIAYIIFHLQTMRSKPRR</sequence>